<dbReference type="GO" id="GO:0015679">
    <property type="term" value="P:plasma membrane copper ion transport"/>
    <property type="evidence" value="ECO:0007669"/>
    <property type="project" value="TreeGrafter"/>
</dbReference>
<dbReference type="GO" id="GO:0030313">
    <property type="term" value="C:cell envelope"/>
    <property type="evidence" value="ECO:0007669"/>
    <property type="project" value="TreeGrafter"/>
</dbReference>
<dbReference type="FunFam" id="2.40.30.170:FF:000010">
    <property type="entry name" value="Efflux RND transporter periplasmic adaptor subunit"/>
    <property type="match status" value="1"/>
</dbReference>
<evidence type="ECO:0000259" key="4">
    <source>
        <dbReference type="Pfam" id="PF25954"/>
    </source>
</evidence>
<dbReference type="InterPro" id="IPR006143">
    <property type="entry name" value="RND_pump_MFP"/>
</dbReference>
<dbReference type="PROSITE" id="PS51257">
    <property type="entry name" value="PROKAR_LIPOPROTEIN"/>
    <property type="match status" value="1"/>
</dbReference>
<dbReference type="OrthoDB" id="9806939at2"/>
<dbReference type="InterPro" id="IPR058647">
    <property type="entry name" value="BSH_CzcB-like"/>
</dbReference>
<accession>A0A4Q5LEA1</accession>
<keyword evidence="8" id="KW-1185">Reference proteome</keyword>
<evidence type="ECO:0000259" key="6">
    <source>
        <dbReference type="Pfam" id="PF25973"/>
    </source>
</evidence>
<reference evidence="7 8" key="1">
    <citation type="submission" date="2019-02" db="EMBL/GenBank/DDBJ databases">
        <title>Bacterial novel species isolated from soil.</title>
        <authorList>
            <person name="Jung H.-Y."/>
        </authorList>
    </citation>
    <scope>NUCLEOTIDE SEQUENCE [LARGE SCALE GENOMIC DNA]</scope>
    <source>
        <strain evidence="7 8">1-3-3-3</strain>
    </source>
</reference>
<dbReference type="GO" id="GO:0022857">
    <property type="term" value="F:transmembrane transporter activity"/>
    <property type="evidence" value="ECO:0007669"/>
    <property type="project" value="InterPro"/>
</dbReference>
<feature type="domain" description="CusB-like beta-barrel" evidence="4">
    <location>
        <begin position="214"/>
        <end position="290"/>
    </location>
</feature>
<evidence type="ECO:0000256" key="2">
    <source>
        <dbReference type="ARBA" id="ARBA00022448"/>
    </source>
</evidence>
<keyword evidence="2" id="KW-0813">Transport</keyword>
<feature type="signal peptide" evidence="3">
    <location>
        <begin position="1"/>
        <end position="24"/>
    </location>
</feature>
<dbReference type="Proteomes" id="UP000294155">
    <property type="component" value="Unassembled WGS sequence"/>
</dbReference>
<dbReference type="NCBIfam" id="TIGR01730">
    <property type="entry name" value="RND_mfp"/>
    <property type="match status" value="1"/>
</dbReference>
<dbReference type="Gene3D" id="2.40.420.20">
    <property type="match status" value="1"/>
</dbReference>
<evidence type="ECO:0000259" key="5">
    <source>
        <dbReference type="Pfam" id="PF25967"/>
    </source>
</evidence>
<comment type="caution">
    <text evidence="7">The sequence shown here is derived from an EMBL/GenBank/DDBJ whole genome shotgun (WGS) entry which is preliminary data.</text>
</comment>
<keyword evidence="3" id="KW-0732">Signal</keyword>
<dbReference type="PANTHER" id="PTHR30097">
    <property type="entry name" value="CATION EFFLUX SYSTEM PROTEIN CUSB"/>
    <property type="match status" value="1"/>
</dbReference>
<organism evidence="7 8">
    <name type="scientific">Hymenobacter persicinus</name>
    <dbReference type="NCBI Taxonomy" id="2025506"/>
    <lineage>
        <taxon>Bacteria</taxon>
        <taxon>Pseudomonadati</taxon>
        <taxon>Bacteroidota</taxon>
        <taxon>Cytophagia</taxon>
        <taxon>Cytophagales</taxon>
        <taxon>Hymenobacteraceae</taxon>
        <taxon>Hymenobacter</taxon>
    </lineage>
</organism>
<evidence type="ECO:0000256" key="3">
    <source>
        <dbReference type="SAM" id="SignalP"/>
    </source>
</evidence>
<dbReference type="Pfam" id="PF25973">
    <property type="entry name" value="BSH_CzcB"/>
    <property type="match status" value="1"/>
</dbReference>
<name>A0A4Q5LEA1_9BACT</name>
<dbReference type="Gene3D" id="2.40.50.100">
    <property type="match status" value="1"/>
</dbReference>
<sequence length="363" mass="39836">MNRFPLFLATALPLALGLAACSQPAETAKASAGFTLSDTMLREIKIDTVREQPVRNELTLSGQIATDGDKTVKVYPLVGGVVEQLSVELGDHVTKGQVLAVIKSGEIADLQNQSSAAGTDLDIARKNLQVAEDQFAAGLSSERDVVLARKELQKARGNVGKSRKQLSVYGVSADGTYELRAPISGFITEKNVTDHMQFNADNVGNLFTVSNLDNVWIMANVFESDIAKMQQGYHADVTTLSYPDKLFSGRIDKVFNVLDPDSKVMKVRVRLENPGYLLKPGMYAQIKVRNTEDRAMLAIPAKSVVFDKDRNFVMVFHDKSHIQTREVKIDKTVGDVSYVAAGLKDGEKIIAQNQLLVYDELND</sequence>
<evidence type="ECO:0000313" key="7">
    <source>
        <dbReference type="EMBL" id="RYU82443.1"/>
    </source>
</evidence>
<proteinExistence type="inferred from homology"/>
<protein>
    <submittedName>
        <fullName evidence="7">Efflux RND transporter periplasmic adaptor subunit</fullName>
    </submittedName>
</protein>
<dbReference type="GO" id="GO:0016020">
    <property type="term" value="C:membrane"/>
    <property type="evidence" value="ECO:0007669"/>
    <property type="project" value="InterPro"/>
</dbReference>
<dbReference type="RefSeq" id="WP_129919935.1">
    <property type="nucleotide sequence ID" value="NZ_SEWE01000006.1"/>
</dbReference>
<dbReference type="InterPro" id="IPR051909">
    <property type="entry name" value="MFP_Cation_Efflux"/>
</dbReference>
<dbReference type="Gene3D" id="2.40.30.170">
    <property type="match status" value="1"/>
</dbReference>
<evidence type="ECO:0000256" key="1">
    <source>
        <dbReference type="ARBA" id="ARBA00009477"/>
    </source>
</evidence>
<feature type="domain" description="CzcB-like barrel-sandwich hybrid" evidence="6">
    <location>
        <begin position="70"/>
        <end position="210"/>
    </location>
</feature>
<dbReference type="AlphaFoldDB" id="A0A4Q5LEA1"/>
<dbReference type="PANTHER" id="PTHR30097:SF4">
    <property type="entry name" value="SLR6042 PROTEIN"/>
    <property type="match status" value="1"/>
</dbReference>
<dbReference type="SUPFAM" id="SSF111369">
    <property type="entry name" value="HlyD-like secretion proteins"/>
    <property type="match status" value="1"/>
</dbReference>
<dbReference type="InterPro" id="IPR058792">
    <property type="entry name" value="Beta-barrel_RND_2"/>
</dbReference>
<feature type="domain" description="Multidrug resistance protein MdtA-like C-terminal permuted SH3" evidence="5">
    <location>
        <begin position="298"/>
        <end position="350"/>
    </location>
</feature>
<gene>
    <name evidence="7" type="ORF">EWM57_04480</name>
</gene>
<comment type="similarity">
    <text evidence="1">Belongs to the membrane fusion protein (MFP) (TC 8.A.1) family.</text>
</comment>
<evidence type="ECO:0000313" key="8">
    <source>
        <dbReference type="Proteomes" id="UP000294155"/>
    </source>
</evidence>
<feature type="chain" id="PRO_5020404470" evidence="3">
    <location>
        <begin position="25"/>
        <end position="363"/>
    </location>
</feature>
<dbReference type="GO" id="GO:0060003">
    <property type="term" value="P:copper ion export"/>
    <property type="evidence" value="ECO:0007669"/>
    <property type="project" value="TreeGrafter"/>
</dbReference>
<dbReference type="Pfam" id="PF25954">
    <property type="entry name" value="Beta-barrel_RND_2"/>
    <property type="match status" value="1"/>
</dbReference>
<dbReference type="EMBL" id="SEWE01000006">
    <property type="protein sequence ID" value="RYU82443.1"/>
    <property type="molecule type" value="Genomic_DNA"/>
</dbReference>
<dbReference type="InterPro" id="IPR058627">
    <property type="entry name" value="MdtA-like_C"/>
</dbReference>
<dbReference type="Pfam" id="PF25967">
    <property type="entry name" value="RND-MFP_C"/>
    <property type="match status" value="1"/>
</dbReference>